<dbReference type="STRING" id="1805282.AUJ44_01730"/>
<evidence type="ECO:0000256" key="5">
    <source>
        <dbReference type="SAM" id="MobiDB-lite"/>
    </source>
</evidence>
<dbReference type="GO" id="GO:0051304">
    <property type="term" value="P:chromosome separation"/>
    <property type="evidence" value="ECO:0007669"/>
    <property type="project" value="InterPro"/>
</dbReference>
<keyword evidence="2" id="KW-0132">Cell division</keyword>
<organism evidence="6 7">
    <name type="scientific">Candidatus Nomurabacteria bacterium CG1_02_47_685</name>
    <dbReference type="NCBI Taxonomy" id="1805282"/>
    <lineage>
        <taxon>Bacteria</taxon>
        <taxon>Candidatus Nomuraibacteriota</taxon>
    </lineage>
</organism>
<dbReference type="Gene3D" id="1.10.10.10">
    <property type="entry name" value="Winged helix-like DNA-binding domain superfamily/Winged helix DNA-binding domain"/>
    <property type="match status" value="2"/>
</dbReference>
<sequence length="201" mass="22404">MNKEQNTMIDFAALLEAVLFFKTEPISIKKLAEALEAPEPTVAMGLKELADRLKGRGIVLMEKDNDVMLGTIPEAGGIIEKLKREEITKEIGKAGLETLSIVLYKGPISRSRIDHIRGVNSAFILRNLLVRGLVERVSDPGHARGFLYRATFDLLSYLGILKPEELPEYELIDQGIADFEKCSDEEEGNETTENATTREEV</sequence>
<evidence type="ECO:0000256" key="4">
    <source>
        <dbReference type="ARBA" id="ARBA00023306"/>
    </source>
</evidence>
<evidence type="ECO:0000313" key="7">
    <source>
        <dbReference type="Proteomes" id="UP000183206"/>
    </source>
</evidence>
<keyword evidence="3" id="KW-0159">Chromosome partition</keyword>
<keyword evidence="4" id="KW-0131">Cell cycle</keyword>
<evidence type="ECO:0008006" key="8">
    <source>
        <dbReference type="Google" id="ProtNLM"/>
    </source>
</evidence>
<gene>
    <name evidence="6" type="ORF">AUJ44_01730</name>
</gene>
<dbReference type="SUPFAM" id="SSF46785">
    <property type="entry name" value="Winged helix' DNA-binding domain"/>
    <property type="match status" value="2"/>
</dbReference>
<dbReference type="InterPro" id="IPR005234">
    <property type="entry name" value="ScpB_csome_segregation"/>
</dbReference>
<name>A0A1J4VBX0_9BACT</name>
<reference evidence="6 7" key="1">
    <citation type="journal article" date="2016" name="Environ. Microbiol.">
        <title>Genomic resolution of a cold subsurface aquifer community provides metabolic insights for novel microbes adapted to high CO concentrations.</title>
        <authorList>
            <person name="Probst A.J."/>
            <person name="Castelle C.J."/>
            <person name="Singh A."/>
            <person name="Brown C.T."/>
            <person name="Anantharaman K."/>
            <person name="Sharon I."/>
            <person name="Hug L.A."/>
            <person name="Burstein D."/>
            <person name="Emerson J.B."/>
            <person name="Thomas B.C."/>
            <person name="Banfield J.F."/>
        </authorList>
    </citation>
    <scope>NUCLEOTIDE SEQUENCE [LARGE SCALE GENOMIC DNA]</scope>
    <source>
        <strain evidence="6">CG1_02_47_685</strain>
    </source>
</reference>
<dbReference type="GO" id="GO:0051301">
    <property type="term" value="P:cell division"/>
    <property type="evidence" value="ECO:0007669"/>
    <property type="project" value="UniProtKB-KW"/>
</dbReference>
<evidence type="ECO:0000256" key="3">
    <source>
        <dbReference type="ARBA" id="ARBA00022829"/>
    </source>
</evidence>
<dbReference type="EMBL" id="MNVO01000027">
    <property type="protein sequence ID" value="OIO32769.1"/>
    <property type="molecule type" value="Genomic_DNA"/>
</dbReference>
<dbReference type="PANTHER" id="PTHR34298:SF2">
    <property type="entry name" value="SEGREGATION AND CONDENSATION PROTEIN B"/>
    <property type="match status" value="1"/>
</dbReference>
<evidence type="ECO:0000256" key="2">
    <source>
        <dbReference type="ARBA" id="ARBA00022618"/>
    </source>
</evidence>
<dbReference type="InterPro" id="IPR036388">
    <property type="entry name" value="WH-like_DNA-bd_sf"/>
</dbReference>
<dbReference type="Proteomes" id="UP000183206">
    <property type="component" value="Unassembled WGS sequence"/>
</dbReference>
<evidence type="ECO:0000256" key="1">
    <source>
        <dbReference type="ARBA" id="ARBA00022490"/>
    </source>
</evidence>
<dbReference type="AlphaFoldDB" id="A0A1J4VBX0"/>
<comment type="caution">
    <text evidence="6">The sequence shown here is derived from an EMBL/GenBank/DDBJ whole genome shotgun (WGS) entry which is preliminary data.</text>
</comment>
<dbReference type="PANTHER" id="PTHR34298">
    <property type="entry name" value="SEGREGATION AND CONDENSATION PROTEIN B"/>
    <property type="match status" value="1"/>
</dbReference>
<dbReference type="InterPro" id="IPR036390">
    <property type="entry name" value="WH_DNA-bd_sf"/>
</dbReference>
<accession>A0A1J4VBX0</accession>
<dbReference type="Pfam" id="PF04079">
    <property type="entry name" value="SMC_ScpB"/>
    <property type="match status" value="1"/>
</dbReference>
<proteinExistence type="predicted"/>
<evidence type="ECO:0000313" key="6">
    <source>
        <dbReference type="EMBL" id="OIO32769.1"/>
    </source>
</evidence>
<feature type="region of interest" description="Disordered" evidence="5">
    <location>
        <begin position="182"/>
        <end position="201"/>
    </location>
</feature>
<keyword evidence="1" id="KW-0963">Cytoplasm</keyword>
<protein>
    <recommendedName>
        <fullName evidence="8">SMC-Scp complex subunit ScpB</fullName>
    </recommendedName>
</protein>